<feature type="transmembrane region" description="Helical" evidence="1">
    <location>
        <begin position="67"/>
        <end position="89"/>
    </location>
</feature>
<gene>
    <name evidence="3" type="ORF">PL75_02230</name>
</gene>
<evidence type="ECO:0000313" key="3">
    <source>
        <dbReference type="EMBL" id="KLT73555.1"/>
    </source>
</evidence>
<dbReference type="Proteomes" id="UP000036027">
    <property type="component" value="Unassembled WGS sequence"/>
</dbReference>
<sequence>MFMLLVIIVLMQVFTFGLGRSLQWLLAGKIGVRGRRILMAGAFVVTNLLIAGLLLQLGHAVFRWTALWMVLLLYVMYAALVTFLLYLLLCKILDQKPMARSLRVFAPLFLLGLLAYSAYNAYTPAVRHYQVVLDKPLAKPLRIGVASDLHLGALVGKGQLQKLSEIMRREKVDIILLPGDLMDDNVAAYRAENMQPALAKLQAPLGVYATLGNHDLFGHQSEIVQELTKAGIQVLRNSSKVAGGKVLVVGRNDDSDHSRPSTAALLAGQDTSLPVLLMDHRPTEIDLHSQLPIDIQVSGHVHNGQIAPANWIVRQLNRVAYGYQQIGNGHFFVTSGFGFWGVPFRLGSQAEVVVIEVSGKNSVSAH</sequence>
<dbReference type="PANTHER" id="PTHR31302">
    <property type="entry name" value="TRANSMEMBRANE PROTEIN WITH METALLOPHOSPHOESTERASE DOMAIN-RELATED"/>
    <property type="match status" value="1"/>
</dbReference>
<dbReference type="PANTHER" id="PTHR31302:SF0">
    <property type="entry name" value="TRANSMEMBRANE PROTEIN WITH METALLOPHOSPHOESTERASE DOMAIN"/>
    <property type="match status" value="1"/>
</dbReference>
<feature type="transmembrane region" description="Helical" evidence="1">
    <location>
        <begin position="6"/>
        <end position="25"/>
    </location>
</feature>
<feature type="transmembrane region" description="Helical" evidence="1">
    <location>
        <begin position="101"/>
        <end position="119"/>
    </location>
</feature>
<keyword evidence="1" id="KW-1133">Transmembrane helix</keyword>
<organism evidence="3 4">
    <name type="scientific">Neisseria arctica</name>
    <dbReference type="NCBI Taxonomy" id="1470200"/>
    <lineage>
        <taxon>Bacteria</taxon>
        <taxon>Pseudomonadati</taxon>
        <taxon>Pseudomonadota</taxon>
        <taxon>Betaproteobacteria</taxon>
        <taxon>Neisseriales</taxon>
        <taxon>Neisseriaceae</taxon>
        <taxon>Neisseria</taxon>
    </lineage>
</organism>
<comment type="caution">
    <text evidence="3">The sequence shown here is derived from an EMBL/GenBank/DDBJ whole genome shotgun (WGS) entry which is preliminary data.</text>
</comment>
<dbReference type="InterPro" id="IPR029052">
    <property type="entry name" value="Metallo-depent_PP-like"/>
</dbReference>
<dbReference type="Gene3D" id="3.60.21.10">
    <property type="match status" value="1"/>
</dbReference>
<reference evidence="3 4" key="1">
    <citation type="submission" date="2014-11" db="EMBL/GenBank/DDBJ databases">
        <title>Genome of a novel goose pathogen.</title>
        <authorList>
            <person name="Hansen C.M."/>
            <person name="Hueffer K."/>
            <person name="Choi S.C."/>
        </authorList>
    </citation>
    <scope>NUCLEOTIDE SEQUENCE [LARGE SCALE GENOMIC DNA]</scope>
    <source>
        <strain evidence="3 4">KH1503</strain>
    </source>
</reference>
<dbReference type="AlphaFoldDB" id="A0A0J0YTX7"/>
<dbReference type="InterPro" id="IPR004843">
    <property type="entry name" value="Calcineurin-like_PHP"/>
</dbReference>
<protein>
    <submittedName>
        <fullName evidence="3">Metallophosphoesterase</fullName>
    </submittedName>
</protein>
<feature type="domain" description="Calcineurin-like phosphoesterase" evidence="2">
    <location>
        <begin position="141"/>
        <end position="303"/>
    </location>
</feature>
<dbReference type="InterPro" id="IPR051158">
    <property type="entry name" value="Metallophosphoesterase_sf"/>
</dbReference>
<dbReference type="OrthoDB" id="9780884at2"/>
<dbReference type="CDD" id="cd07385">
    <property type="entry name" value="MPP_YkuE_C"/>
    <property type="match status" value="1"/>
</dbReference>
<name>A0A0J0YTX7_9NEIS</name>
<keyword evidence="4" id="KW-1185">Reference proteome</keyword>
<dbReference type="PATRIC" id="fig|1470200.3.peg.1517"/>
<dbReference type="EMBL" id="JTDO01000003">
    <property type="protein sequence ID" value="KLT73555.1"/>
    <property type="molecule type" value="Genomic_DNA"/>
</dbReference>
<feature type="transmembrane region" description="Helical" evidence="1">
    <location>
        <begin position="37"/>
        <end position="55"/>
    </location>
</feature>
<evidence type="ECO:0000259" key="2">
    <source>
        <dbReference type="Pfam" id="PF00149"/>
    </source>
</evidence>
<dbReference type="SUPFAM" id="SSF56300">
    <property type="entry name" value="Metallo-dependent phosphatases"/>
    <property type="match status" value="1"/>
</dbReference>
<keyword evidence="1" id="KW-0472">Membrane</keyword>
<evidence type="ECO:0000313" key="4">
    <source>
        <dbReference type="Proteomes" id="UP000036027"/>
    </source>
</evidence>
<accession>A0A0J0YTX7</accession>
<keyword evidence="1" id="KW-0812">Transmembrane</keyword>
<proteinExistence type="predicted"/>
<dbReference type="GO" id="GO:0016787">
    <property type="term" value="F:hydrolase activity"/>
    <property type="evidence" value="ECO:0007669"/>
    <property type="project" value="InterPro"/>
</dbReference>
<evidence type="ECO:0000256" key="1">
    <source>
        <dbReference type="SAM" id="Phobius"/>
    </source>
</evidence>
<dbReference type="Pfam" id="PF00149">
    <property type="entry name" value="Metallophos"/>
    <property type="match status" value="1"/>
</dbReference>